<protein>
    <submittedName>
        <fullName evidence="2">Uncharacterized protein</fullName>
    </submittedName>
</protein>
<comment type="caution">
    <text evidence="2">The sequence shown here is derived from an EMBL/GenBank/DDBJ whole genome shotgun (WGS) entry which is preliminary data.</text>
</comment>
<sequence length="41" mass="4680">MRAELSMRSSNSRYQFQPNRPRSIPQVPSGPIKSPRAPFHA</sequence>
<gene>
    <name evidence="2" type="ORF">CAP_8507</name>
</gene>
<dbReference type="EMBL" id="ASRX01000085">
    <property type="protein sequence ID" value="EYF01254.1"/>
    <property type="molecule type" value="Genomic_DNA"/>
</dbReference>
<keyword evidence="3" id="KW-1185">Reference proteome</keyword>
<dbReference type="STRING" id="1192034.CAP_8507"/>
<organism evidence="2 3">
    <name type="scientific">Chondromyces apiculatus DSM 436</name>
    <dbReference type="NCBI Taxonomy" id="1192034"/>
    <lineage>
        <taxon>Bacteria</taxon>
        <taxon>Pseudomonadati</taxon>
        <taxon>Myxococcota</taxon>
        <taxon>Polyangia</taxon>
        <taxon>Polyangiales</taxon>
        <taxon>Polyangiaceae</taxon>
        <taxon>Chondromyces</taxon>
    </lineage>
</organism>
<feature type="region of interest" description="Disordered" evidence="1">
    <location>
        <begin position="1"/>
        <end position="41"/>
    </location>
</feature>
<reference evidence="2 3" key="1">
    <citation type="submission" date="2013-05" db="EMBL/GenBank/DDBJ databases">
        <title>Genome assembly of Chondromyces apiculatus DSM 436.</title>
        <authorList>
            <person name="Sharma G."/>
            <person name="Khatri I."/>
            <person name="Kaur C."/>
            <person name="Mayilraj S."/>
            <person name="Subramanian S."/>
        </authorList>
    </citation>
    <scope>NUCLEOTIDE SEQUENCE [LARGE SCALE GENOMIC DNA]</scope>
    <source>
        <strain evidence="2 3">DSM 436</strain>
    </source>
</reference>
<evidence type="ECO:0000313" key="2">
    <source>
        <dbReference type="EMBL" id="EYF01254.1"/>
    </source>
</evidence>
<proteinExistence type="predicted"/>
<evidence type="ECO:0000256" key="1">
    <source>
        <dbReference type="SAM" id="MobiDB-lite"/>
    </source>
</evidence>
<evidence type="ECO:0000313" key="3">
    <source>
        <dbReference type="Proteomes" id="UP000019678"/>
    </source>
</evidence>
<name>A0A017SWA4_9BACT</name>
<feature type="compositionally biased region" description="Polar residues" evidence="1">
    <location>
        <begin position="7"/>
        <end position="20"/>
    </location>
</feature>
<dbReference type="AlphaFoldDB" id="A0A017SWA4"/>
<dbReference type="Proteomes" id="UP000019678">
    <property type="component" value="Unassembled WGS sequence"/>
</dbReference>
<accession>A0A017SWA4</accession>